<dbReference type="STRING" id="153721.MYP_334"/>
<sequence>MVKERVNFYKHFYLEFSYAAMRRDGNVFLYFELSKHPSATRMKIELSGRM</sequence>
<comment type="caution">
    <text evidence="1">The sequence shown here is derived from an EMBL/GenBank/DDBJ whole genome shotgun (WGS) entry which is preliminary data.</text>
</comment>
<name>A0A098L9Y6_9BACT</name>
<dbReference type="Proteomes" id="UP000030185">
    <property type="component" value="Unassembled WGS sequence"/>
</dbReference>
<organism evidence="1 2">
    <name type="scientific">Sporocytophaga myxococcoides</name>
    <dbReference type="NCBI Taxonomy" id="153721"/>
    <lineage>
        <taxon>Bacteria</taxon>
        <taxon>Pseudomonadati</taxon>
        <taxon>Bacteroidota</taxon>
        <taxon>Cytophagia</taxon>
        <taxon>Cytophagales</taxon>
        <taxon>Cytophagaceae</taxon>
        <taxon>Sporocytophaga</taxon>
    </lineage>
</organism>
<protein>
    <submittedName>
        <fullName evidence="1">Uncharacterized protein</fullName>
    </submittedName>
</protein>
<proteinExistence type="predicted"/>
<dbReference type="AlphaFoldDB" id="A0A098L9Y6"/>
<gene>
    <name evidence="1" type="ORF">MYP_334</name>
</gene>
<accession>A0A098L9Y6</accession>
<evidence type="ECO:0000313" key="2">
    <source>
        <dbReference type="Proteomes" id="UP000030185"/>
    </source>
</evidence>
<keyword evidence="2" id="KW-1185">Reference proteome</keyword>
<dbReference type="EMBL" id="BBLT01000001">
    <property type="protein sequence ID" value="GAL83108.1"/>
    <property type="molecule type" value="Genomic_DNA"/>
</dbReference>
<reference evidence="1 2" key="1">
    <citation type="submission" date="2014-09" db="EMBL/GenBank/DDBJ databases">
        <title>Sporocytophaga myxococcoides PG-01 genome sequencing.</title>
        <authorList>
            <person name="Liu L."/>
            <person name="Gao P.J."/>
            <person name="Chen G.J."/>
            <person name="Wang L.S."/>
        </authorList>
    </citation>
    <scope>NUCLEOTIDE SEQUENCE [LARGE SCALE GENOMIC DNA]</scope>
    <source>
        <strain evidence="1 2">PG-01</strain>
    </source>
</reference>
<evidence type="ECO:0000313" key="1">
    <source>
        <dbReference type="EMBL" id="GAL83108.1"/>
    </source>
</evidence>